<dbReference type="HOGENOM" id="CLU_019624_4_1_4"/>
<dbReference type="PATRIC" id="fig|1208920.3.peg.723"/>
<proteinExistence type="inferred from homology"/>
<comment type="cofactor">
    <cofactor evidence="6">
        <name>K(+)</name>
        <dbReference type="ChEBI" id="CHEBI:29103"/>
    </cofactor>
    <text evidence="6">Binds 1 potassium ion per subunit.</text>
</comment>
<dbReference type="CDD" id="cd14858">
    <property type="entry name" value="TrmE_N"/>
    <property type="match status" value="1"/>
</dbReference>
<dbReference type="SUPFAM" id="SSF52540">
    <property type="entry name" value="P-loop containing nucleoside triphosphate hydrolases"/>
    <property type="match status" value="1"/>
</dbReference>
<dbReference type="KEGG" id="kon:CONE_0196"/>
<evidence type="ECO:0000256" key="1">
    <source>
        <dbReference type="ARBA" id="ARBA00011043"/>
    </source>
</evidence>
<name>M1LT66_9PROT</name>
<dbReference type="Gene3D" id="1.20.120.430">
    <property type="entry name" value="tRNA modification GTPase MnmE domain 2"/>
    <property type="match status" value="1"/>
</dbReference>
<dbReference type="CDD" id="cd04164">
    <property type="entry name" value="trmE"/>
    <property type="match status" value="1"/>
</dbReference>
<evidence type="ECO:0000256" key="2">
    <source>
        <dbReference type="ARBA" id="ARBA00022694"/>
    </source>
</evidence>
<dbReference type="InterPro" id="IPR031168">
    <property type="entry name" value="G_TrmE"/>
</dbReference>
<evidence type="ECO:0000256" key="3">
    <source>
        <dbReference type="ARBA" id="ARBA00022741"/>
    </source>
</evidence>
<dbReference type="Gene3D" id="3.40.50.300">
    <property type="entry name" value="P-loop containing nucleotide triphosphate hydrolases"/>
    <property type="match status" value="1"/>
</dbReference>
<gene>
    <name evidence="6" type="primary">mnmE</name>
    <name evidence="6" type="synonym">trmE</name>
    <name evidence="9" type="ORF">CONE_0196</name>
</gene>
<dbReference type="Pfam" id="PF10396">
    <property type="entry name" value="TrmE_N"/>
    <property type="match status" value="1"/>
</dbReference>
<dbReference type="InterPro" id="IPR006073">
    <property type="entry name" value="GTP-bd"/>
</dbReference>
<feature type="binding site" evidence="6">
    <location>
        <position position="250"/>
    </location>
    <ligand>
        <name>K(+)</name>
        <dbReference type="ChEBI" id="CHEBI:29103"/>
    </ligand>
</feature>
<keyword evidence="10" id="KW-1185">Reference proteome</keyword>
<dbReference type="EMBL" id="CP003805">
    <property type="protein sequence ID" value="AGF48722.1"/>
    <property type="molecule type" value="Genomic_DNA"/>
</dbReference>
<feature type="binding site" evidence="6">
    <location>
        <position position="23"/>
    </location>
    <ligand>
        <name>(6S)-5-formyl-5,6,7,8-tetrahydrofolate</name>
        <dbReference type="ChEBI" id="CHEBI:57457"/>
    </ligand>
</feature>
<dbReference type="RefSeq" id="WP_015397400.1">
    <property type="nucleotide sequence ID" value="NC_020299.1"/>
</dbReference>
<dbReference type="eggNOG" id="COG0486">
    <property type="taxonomic scope" value="Bacteria"/>
</dbReference>
<evidence type="ECO:0000256" key="7">
    <source>
        <dbReference type="RuleBase" id="RU003313"/>
    </source>
</evidence>
<feature type="binding site" evidence="6">
    <location>
        <position position="123"/>
    </location>
    <ligand>
        <name>(6S)-5-formyl-5,6,7,8-tetrahydrofolate</name>
        <dbReference type="ChEBI" id="CHEBI:57457"/>
    </ligand>
</feature>
<dbReference type="Pfam" id="PF12631">
    <property type="entry name" value="MnmE_helical"/>
    <property type="match status" value="1"/>
</dbReference>
<keyword evidence="6" id="KW-0378">Hydrolase</keyword>
<dbReference type="Pfam" id="PF01926">
    <property type="entry name" value="MMR_HSR1"/>
    <property type="match status" value="1"/>
</dbReference>
<dbReference type="NCBIfam" id="TIGR00231">
    <property type="entry name" value="small_GTP"/>
    <property type="match status" value="1"/>
</dbReference>
<evidence type="ECO:0000259" key="8">
    <source>
        <dbReference type="PROSITE" id="PS51709"/>
    </source>
</evidence>
<feature type="binding site" evidence="6">
    <location>
        <position position="80"/>
    </location>
    <ligand>
        <name>(6S)-5-formyl-5,6,7,8-tetrahydrofolate</name>
        <dbReference type="ChEBI" id="CHEBI:57457"/>
    </ligand>
</feature>
<dbReference type="InterPro" id="IPR018948">
    <property type="entry name" value="GTP-bd_TrmE_N"/>
</dbReference>
<evidence type="ECO:0000256" key="5">
    <source>
        <dbReference type="ARBA" id="ARBA00023134"/>
    </source>
</evidence>
<sequence length="449" mass="49734">MLKDLPIIAIATAHGPGGIGIIRISGKELLPLMLNLFKKELEERIVHYLTLRDIDQEIIDKVIVIFFKSPRSFTGEDVLEIQCHGGMVIQHQILDTCIIKGKNIGVRLADPGEFTRRAFLNGKIDLIQAEAISDLINSSSIAAAKSAIKTLSGSLSSIIKDISNEIIDLRVLIEANLDFPEEDISNLQKKDISISLESIKLKLNKLISKVKDNLILKNGINVVLAGQPNAGKSSLLNALSEEEIAIVTPLAGTTRDKVSNTIYIKGILVNITDTAGIRNSNDIIEKKGIEKSLDAINSADIVLHVIDSSKRNETMELYINKKIPNNTNIIKIYNKSDILDKKNQNCCDGILVSSKNGNGLDLIKKEILKKIESKSSNEDAFSTRERHYHAIQESIEHIEIAISYTQENFLLDILAEELRLSHLNLCDITGQFTSEDMLEKIFSSFCIGK</sequence>
<dbReference type="Proteomes" id="UP000011541">
    <property type="component" value="Chromosome"/>
</dbReference>
<dbReference type="InterPro" id="IPR025867">
    <property type="entry name" value="MnmE_helical"/>
</dbReference>
<protein>
    <recommendedName>
        <fullName evidence="6">tRNA modification GTPase MnmE</fullName>
        <ecNumber evidence="6">3.6.-.-</ecNumber>
    </recommendedName>
</protein>
<feature type="binding site" evidence="6">
    <location>
        <position position="248"/>
    </location>
    <ligand>
        <name>K(+)</name>
        <dbReference type="ChEBI" id="CHEBI:29103"/>
    </ligand>
</feature>
<comment type="caution">
    <text evidence="6">Lacks conserved residue(s) required for the propagation of feature annotation.</text>
</comment>
<dbReference type="GO" id="GO:0030488">
    <property type="term" value="P:tRNA methylation"/>
    <property type="evidence" value="ECO:0007669"/>
    <property type="project" value="TreeGrafter"/>
</dbReference>
<dbReference type="EC" id="3.6.-.-" evidence="6"/>
<dbReference type="AlphaFoldDB" id="M1LT66"/>
<dbReference type="GO" id="GO:0046872">
    <property type="term" value="F:metal ion binding"/>
    <property type="evidence" value="ECO:0007669"/>
    <property type="project" value="UniProtKB-KW"/>
</dbReference>
<organism evidence="9 10">
    <name type="scientific">Candidatus Kinetoplastidibacterium stringomonadis TCC290E</name>
    <dbReference type="NCBI Taxonomy" id="1208920"/>
    <lineage>
        <taxon>Bacteria</taxon>
        <taxon>Pseudomonadati</taxon>
        <taxon>Pseudomonadota</taxon>
        <taxon>Betaproteobacteria</taxon>
        <taxon>Candidatus Kinetoplastidibacterium</taxon>
    </lineage>
</organism>
<comment type="function">
    <text evidence="6">Exhibits a very high intrinsic GTPase hydrolysis rate. Involved in the addition of a carboxymethylaminomethyl (cmnm) group at the wobble position (U34) of certain tRNAs, forming tRNA-cmnm(5)s(2)U34.</text>
</comment>
<dbReference type="NCBIfam" id="TIGR00450">
    <property type="entry name" value="mnmE_trmE_thdF"/>
    <property type="match status" value="1"/>
</dbReference>
<dbReference type="InterPro" id="IPR027266">
    <property type="entry name" value="TrmE/GcvT-like"/>
</dbReference>
<evidence type="ECO:0000313" key="10">
    <source>
        <dbReference type="Proteomes" id="UP000011541"/>
    </source>
</evidence>
<feature type="binding site" evidence="6">
    <location>
        <begin position="273"/>
        <end position="276"/>
    </location>
    <ligand>
        <name>GTP</name>
        <dbReference type="ChEBI" id="CHEBI:37565"/>
    </ligand>
</feature>
<dbReference type="GO" id="GO:0003924">
    <property type="term" value="F:GTPase activity"/>
    <property type="evidence" value="ECO:0007669"/>
    <property type="project" value="UniProtKB-UniRule"/>
</dbReference>
<feature type="binding site" evidence="6">
    <location>
        <begin position="248"/>
        <end position="254"/>
    </location>
    <ligand>
        <name>GTP</name>
        <dbReference type="ChEBI" id="CHEBI:37565"/>
    </ligand>
</feature>
<dbReference type="GO" id="GO:0005829">
    <property type="term" value="C:cytosol"/>
    <property type="evidence" value="ECO:0007669"/>
    <property type="project" value="TreeGrafter"/>
</dbReference>
<accession>M1LT66</accession>
<dbReference type="InterPro" id="IPR027368">
    <property type="entry name" value="MnmE_dom2"/>
</dbReference>
<dbReference type="InterPro" id="IPR027417">
    <property type="entry name" value="P-loop_NTPase"/>
</dbReference>
<dbReference type="PANTHER" id="PTHR42714:SF2">
    <property type="entry name" value="TRNA MODIFICATION GTPASE GTPBP3, MITOCHONDRIAL"/>
    <property type="match status" value="1"/>
</dbReference>
<dbReference type="NCBIfam" id="NF003661">
    <property type="entry name" value="PRK05291.1-3"/>
    <property type="match status" value="1"/>
</dbReference>
<evidence type="ECO:0000256" key="6">
    <source>
        <dbReference type="HAMAP-Rule" id="MF_00379"/>
    </source>
</evidence>
<keyword evidence="5 6" id="KW-0342">GTP-binding</keyword>
<keyword evidence="6" id="KW-0479">Metal-binding</keyword>
<feature type="binding site" evidence="6">
    <location>
        <position position="233"/>
    </location>
    <ligand>
        <name>Mg(2+)</name>
        <dbReference type="ChEBI" id="CHEBI:18420"/>
    </ligand>
</feature>
<comment type="subunit">
    <text evidence="6">Homodimer. Heterotetramer of two MnmE and two MnmG subunits.</text>
</comment>
<dbReference type="HAMAP" id="MF_00379">
    <property type="entry name" value="GTPase_MnmE"/>
    <property type="match status" value="1"/>
</dbReference>
<feature type="binding site" evidence="6">
    <location>
        <begin position="229"/>
        <end position="234"/>
    </location>
    <ligand>
        <name>GTP</name>
        <dbReference type="ChEBI" id="CHEBI:37565"/>
    </ligand>
</feature>
<feature type="binding site" evidence="6">
    <location>
        <position position="229"/>
    </location>
    <ligand>
        <name>K(+)</name>
        <dbReference type="ChEBI" id="CHEBI:29103"/>
    </ligand>
</feature>
<dbReference type="PANTHER" id="PTHR42714">
    <property type="entry name" value="TRNA MODIFICATION GTPASE GTPBP3"/>
    <property type="match status" value="1"/>
</dbReference>
<keyword evidence="6" id="KW-0460">Magnesium</keyword>
<dbReference type="Gene3D" id="3.30.1360.120">
    <property type="entry name" value="Probable tRNA modification gtpase trme, domain 1"/>
    <property type="match status" value="1"/>
</dbReference>
<keyword evidence="3 6" id="KW-0547">Nucleotide-binding</keyword>
<reference evidence="9 10" key="1">
    <citation type="journal article" date="2013" name="Genome Biol. Evol.">
        <title>Genome evolution and phylogenomic analysis of candidatus kinetoplastibacterium, the betaproteobacterial endosymbionts of strigomonas and angomonas.</title>
        <authorList>
            <person name="Alves J.M."/>
            <person name="Serrano M.G."/>
            <person name="Maia da Silva F."/>
            <person name="Voegtly L.J."/>
            <person name="Matveyev A.V."/>
            <person name="Teixeira M.M."/>
            <person name="Camargo E.P."/>
            <person name="Buck G.A."/>
        </authorList>
    </citation>
    <scope>NUCLEOTIDE SEQUENCE [LARGE SCALE GENOMIC DNA]</scope>
    <source>
        <strain evidence="9 10">TCC290E</strain>
    </source>
</reference>
<keyword evidence="6" id="KW-0963">Cytoplasm</keyword>
<dbReference type="PROSITE" id="PS51709">
    <property type="entry name" value="G_TRME"/>
    <property type="match status" value="1"/>
</dbReference>
<dbReference type="OrthoDB" id="9805918at2"/>
<comment type="subcellular location">
    <subcellularLocation>
        <location evidence="6">Cytoplasm</location>
    </subcellularLocation>
</comment>
<dbReference type="STRING" id="1208920.CONE_0196"/>
<feature type="domain" description="TrmE-type G" evidence="8">
    <location>
        <begin position="219"/>
        <end position="372"/>
    </location>
</feature>
<dbReference type="PRINTS" id="PR00326">
    <property type="entry name" value="GTP1OBG"/>
</dbReference>
<evidence type="ECO:0000256" key="4">
    <source>
        <dbReference type="ARBA" id="ARBA00022958"/>
    </source>
</evidence>
<feature type="binding site" evidence="6">
    <location>
        <position position="253"/>
    </location>
    <ligand>
        <name>K(+)</name>
        <dbReference type="ChEBI" id="CHEBI:29103"/>
    </ligand>
</feature>
<dbReference type="InterPro" id="IPR005225">
    <property type="entry name" value="Small_GTP-bd"/>
</dbReference>
<evidence type="ECO:0000313" key="9">
    <source>
        <dbReference type="EMBL" id="AGF48722.1"/>
    </source>
</evidence>
<dbReference type="InterPro" id="IPR004520">
    <property type="entry name" value="GTPase_MnmE"/>
</dbReference>
<dbReference type="SUPFAM" id="SSF116878">
    <property type="entry name" value="TrmE connector domain"/>
    <property type="match status" value="1"/>
</dbReference>
<feature type="binding site" evidence="6">
    <location>
        <position position="254"/>
    </location>
    <ligand>
        <name>Mg(2+)</name>
        <dbReference type="ChEBI" id="CHEBI:18420"/>
    </ligand>
</feature>
<comment type="similarity">
    <text evidence="1 6 7">Belongs to the TRAFAC class TrmE-Era-EngA-EngB-Septin-like GTPase superfamily. TrmE GTPase family.</text>
</comment>
<dbReference type="GO" id="GO:0002098">
    <property type="term" value="P:tRNA wobble uridine modification"/>
    <property type="evidence" value="ECO:0007669"/>
    <property type="project" value="TreeGrafter"/>
</dbReference>
<dbReference type="GO" id="GO:0005525">
    <property type="term" value="F:GTP binding"/>
    <property type="evidence" value="ECO:0007669"/>
    <property type="project" value="UniProtKB-UniRule"/>
</dbReference>
<keyword evidence="2 6" id="KW-0819">tRNA processing</keyword>
<feature type="binding site" evidence="6">
    <location>
        <position position="449"/>
    </location>
    <ligand>
        <name>(6S)-5-formyl-5,6,7,8-tetrahydrofolate</name>
        <dbReference type="ChEBI" id="CHEBI:57457"/>
    </ligand>
</feature>
<keyword evidence="4 6" id="KW-0630">Potassium</keyword>